<evidence type="ECO:0000256" key="1">
    <source>
        <dbReference type="SAM" id="Phobius"/>
    </source>
</evidence>
<proteinExistence type="predicted"/>
<feature type="non-terminal residue" evidence="2">
    <location>
        <position position="1"/>
    </location>
</feature>
<keyword evidence="1" id="KW-0812">Transmembrane</keyword>
<evidence type="ECO:0000313" key="2">
    <source>
        <dbReference type="EMBL" id="PJF45830.1"/>
    </source>
</evidence>
<dbReference type="AlphaFoldDB" id="A0A2M8Q7R5"/>
<dbReference type="Proteomes" id="UP000230790">
    <property type="component" value="Unassembled WGS sequence"/>
</dbReference>
<dbReference type="EMBL" id="PGTN01000716">
    <property type="protein sequence ID" value="PJF45830.1"/>
    <property type="molecule type" value="Genomic_DNA"/>
</dbReference>
<protein>
    <submittedName>
        <fullName evidence="2">Uncharacterized protein</fullName>
    </submittedName>
</protein>
<sequence>TVGVSVGVGVGAGVGVSVAVAVGVGVLVAIAAAIWVGSTACWPGCTGPTGACGASGAVCSIGAAAPSDGVGVQVGIGVRVGVASPRPPQPAINSALSAAASRTSDKKERRLCKFPRRVTDRMDDFSTLFTTNPFLSMACCPWRVGECTDSPY</sequence>
<gene>
    <name evidence="2" type="ORF">CUN48_16900</name>
</gene>
<comment type="caution">
    <text evidence="2">The sequence shown here is derived from an EMBL/GenBank/DDBJ whole genome shotgun (WGS) entry which is preliminary data.</text>
</comment>
<name>A0A2M8Q7R5_9CHLR</name>
<dbReference type="PROSITE" id="PS00101">
    <property type="entry name" value="HEXAPEP_TRANSFERASES"/>
    <property type="match status" value="1"/>
</dbReference>
<dbReference type="GO" id="GO:0016740">
    <property type="term" value="F:transferase activity"/>
    <property type="evidence" value="ECO:0007669"/>
    <property type="project" value="InterPro"/>
</dbReference>
<keyword evidence="1" id="KW-0472">Membrane</keyword>
<keyword evidence="1" id="KW-1133">Transmembrane helix</keyword>
<dbReference type="InterPro" id="IPR018357">
    <property type="entry name" value="Hexapep_transf_CS"/>
</dbReference>
<reference evidence="2 3" key="1">
    <citation type="submission" date="2017-11" db="EMBL/GenBank/DDBJ databases">
        <title>Evolution of Phototrophy in the Chloroflexi Phylum Driven by Horizontal Gene Transfer.</title>
        <authorList>
            <person name="Ward L.M."/>
            <person name="Hemp J."/>
            <person name="Shih P.M."/>
            <person name="Mcglynn S.E."/>
            <person name="Fischer W."/>
        </authorList>
    </citation>
    <scope>NUCLEOTIDE SEQUENCE [LARGE SCALE GENOMIC DNA]</scope>
    <source>
        <strain evidence="2">JP3_7</strain>
    </source>
</reference>
<evidence type="ECO:0000313" key="3">
    <source>
        <dbReference type="Proteomes" id="UP000230790"/>
    </source>
</evidence>
<organism evidence="2 3">
    <name type="scientific">Candidatus Thermofonsia Clade 3 bacterium</name>
    <dbReference type="NCBI Taxonomy" id="2364212"/>
    <lineage>
        <taxon>Bacteria</taxon>
        <taxon>Bacillati</taxon>
        <taxon>Chloroflexota</taxon>
        <taxon>Candidatus Thermofontia</taxon>
        <taxon>Candidatus Thermofonsia Clade 3</taxon>
    </lineage>
</organism>
<accession>A0A2M8Q7R5</accession>
<feature type="transmembrane region" description="Helical" evidence="1">
    <location>
        <begin position="12"/>
        <end position="36"/>
    </location>
</feature>